<gene>
    <name evidence="1" type="ORF">NDU88_007813</name>
</gene>
<dbReference type="PANTHER" id="PTHR19446">
    <property type="entry name" value="REVERSE TRANSCRIPTASES"/>
    <property type="match status" value="1"/>
</dbReference>
<sequence length="228" mass="25591">MLAVLVCPCCEKDVVLEVKDGQGLPQYTTEQVSDQFCRYNVDLHRSQGTHDDGTAIYYLEYIAMAWLKAEHSKCLMAPLRSGEIRAGFWDMPPGKALGIGGLTFDFYKTYQDLLIPHFVTLYEEMAETGSMPPSMSETLIVTMLKHDKLLYRPLSLLNVDTKMYLNILANRLLPMLPGVVVLEQADFIPGHSLTFNLWMLFGAMQQIGATVLVAAVFLDAEKAFDLVE</sequence>
<evidence type="ECO:0000313" key="2">
    <source>
        <dbReference type="Proteomes" id="UP001066276"/>
    </source>
</evidence>
<dbReference type="Proteomes" id="UP001066276">
    <property type="component" value="Chromosome 5"/>
</dbReference>
<comment type="caution">
    <text evidence="1">The sequence shown here is derived from an EMBL/GenBank/DDBJ whole genome shotgun (WGS) entry which is preliminary data.</text>
</comment>
<name>A0AAV7RTF8_PLEWA</name>
<reference evidence="1" key="1">
    <citation type="journal article" date="2022" name="bioRxiv">
        <title>Sequencing and chromosome-scale assembly of the giantPleurodeles waltlgenome.</title>
        <authorList>
            <person name="Brown T."/>
            <person name="Elewa A."/>
            <person name="Iarovenko S."/>
            <person name="Subramanian E."/>
            <person name="Araus A.J."/>
            <person name="Petzold A."/>
            <person name="Susuki M."/>
            <person name="Suzuki K.-i.T."/>
            <person name="Hayashi T."/>
            <person name="Toyoda A."/>
            <person name="Oliveira C."/>
            <person name="Osipova E."/>
            <person name="Leigh N.D."/>
            <person name="Simon A."/>
            <person name="Yun M.H."/>
        </authorList>
    </citation>
    <scope>NUCLEOTIDE SEQUENCE</scope>
    <source>
        <strain evidence="1">20211129_DDA</strain>
        <tissue evidence="1">Liver</tissue>
    </source>
</reference>
<dbReference type="AlphaFoldDB" id="A0AAV7RTF8"/>
<accession>A0AAV7RTF8</accession>
<protein>
    <submittedName>
        <fullName evidence="1">Uncharacterized protein</fullName>
    </submittedName>
</protein>
<dbReference type="EMBL" id="JANPWB010000009">
    <property type="protein sequence ID" value="KAJ1155077.1"/>
    <property type="molecule type" value="Genomic_DNA"/>
</dbReference>
<organism evidence="1 2">
    <name type="scientific">Pleurodeles waltl</name>
    <name type="common">Iberian ribbed newt</name>
    <dbReference type="NCBI Taxonomy" id="8319"/>
    <lineage>
        <taxon>Eukaryota</taxon>
        <taxon>Metazoa</taxon>
        <taxon>Chordata</taxon>
        <taxon>Craniata</taxon>
        <taxon>Vertebrata</taxon>
        <taxon>Euteleostomi</taxon>
        <taxon>Amphibia</taxon>
        <taxon>Batrachia</taxon>
        <taxon>Caudata</taxon>
        <taxon>Salamandroidea</taxon>
        <taxon>Salamandridae</taxon>
        <taxon>Pleurodelinae</taxon>
        <taxon>Pleurodeles</taxon>
    </lineage>
</organism>
<proteinExistence type="predicted"/>
<keyword evidence="2" id="KW-1185">Reference proteome</keyword>
<evidence type="ECO:0000313" key="1">
    <source>
        <dbReference type="EMBL" id="KAJ1155077.1"/>
    </source>
</evidence>